<dbReference type="InterPro" id="IPR029058">
    <property type="entry name" value="AB_hydrolase_fold"/>
</dbReference>
<evidence type="ECO:0000256" key="1">
    <source>
        <dbReference type="SAM" id="Phobius"/>
    </source>
</evidence>
<keyword evidence="1" id="KW-0472">Membrane</keyword>
<dbReference type="SUPFAM" id="SSF53474">
    <property type="entry name" value="alpha/beta-Hydrolases"/>
    <property type="match status" value="1"/>
</dbReference>
<organism evidence="2 3">
    <name type="scientific">Botryosphaeria dothidea</name>
    <dbReference type="NCBI Taxonomy" id="55169"/>
    <lineage>
        <taxon>Eukaryota</taxon>
        <taxon>Fungi</taxon>
        <taxon>Dikarya</taxon>
        <taxon>Ascomycota</taxon>
        <taxon>Pezizomycotina</taxon>
        <taxon>Dothideomycetes</taxon>
        <taxon>Dothideomycetes incertae sedis</taxon>
        <taxon>Botryosphaeriales</taxon>
        <taxon>Botryosphaeriaceae</taxon>
        <taxon>Botryosphaeria</taxon>
    </lineage>
</organism>
<comment type="caution">
    <text evidence="2">The sequence shown here is derived from an EMBL/GenBank/DDBJ whole genome shotgun (WGS) entry which is preliminary data.</text>
</comment>
<reference evidence="2" key="1">
    <citation type="submission" date="2020-04" db="EMBL/GenBank/DDBJ databases">
        <title>Genome Assembly and Annotation of Botryosphaeria dothidea sdau 11-99, a Latent Pathogen of Apple Fruit Ring Rot in China.</title>
        <authorList>
            <person name="Yu C."/>
            <person name="Diao Y."/>
            <person name="Lu Q."/>
            <person name="Zhao J."/>
            <person name="Cui S."/>
            <person name="Peng C."/>
            <person name="He B."/>
            <person name="Liu H."/>
        </authorList>
    </citation>
    <scope>NUCLEOTIDE SEQUENCE [LARGE SCALE GENOMIC DNA]</scope>
    <source>
        <strain evidence="2">Sdau11-99</strain>
    </source>
</reference>
<name>A0A8H4N220_9PEZI</name>
<dbReference type="Proteomes" id="UP000572817">
    <property type="component" value="Unassembled WGS sequence"/>
</dbReference>
<dbReference type="PANTHER" id="PTHR37471:SF1">
    <property type="entry name" value="AB HYDROLASE-1 DOMAIN-CONTAINING PROTEIN"/>
    <property type="match status" value="1"/>
</dbReference>
<keyword evidence="3" id="KW-1185">Reference proteome</keyword>
<keyword evidence="1" id="KW-1133">Transmembrane helix</keyword>
<dbReference type="EMBL" id="WWBZ02000051">
    <property type="protein sequence ID" value="KAF4304258.1"/>
    <property type="molecule type" value="Genomic_DNA"/>
</dbReference>
<dbReference type="Gene3D" id="3.40.50.1820">
    <property type="entry name" value="alpha/beta hydrolase"/>
    <property type="match status" value="1"/>
</dbReference>
<dbReference type="AlphaFoldDB" id="A0A8H4N220"/>
<feature type="transmembrane region" description="Helical" evidence="1">
    <location>
        <begin position="179"/>
        <end position="198"/>
    </location>
</feature>
<sequence length="487" mass="55944">MIGTSTGEYVFVRTCIIGLRAITPISILYCAVRFLRLVDYHAPVILELWAISETLFYLLFYVPRKRQLQEPAVHPPLPSREQRRLLFQKCSSNVPDHARYLRGWFMGAPLSEIKRDNLKEFLAWAFFNTGDVNAIDPDELDEYVADVEKSLGREIDSGRGNARCLRLTLDKVDMSHRSLLWYLAVLFVDSLTSIRLWYYGFSYHSPPFLQSFSAFPFRPHNLLARNRSPSSHLTYWYRPHRSTTKLPIVFIHGIGIGLYPYVDFLFEINADSGLQVGIIAVEVMPISFRIAPTILQKDEMCVEINRILRSHGWEKFVLVSHSYGSVITTHMLHHPDTAPSIGSVLFVDPVTFLLHLPDVAFNFTARKPTRANEHQLYYFASKDLGVAHTLSRCFFWSENIIWKEDLGGRDFTVVLSGKDLIVDTETVGRYLAGRDLSDSDGSWKEAPWTGKGVDVLWLENVDHAQAFDTRRNREKMLRAVQDYCGRT</sequence>
<gene>
    <name evidence="2" type="ORF">GTA08_BOTSDO08037</name>
</gene>
<protein>
    <submittedName>
        <fullName evidence="2">Transcription initiation protein spt5 protein</fullName>
    </submittedName>
</protein>
<accession>A0A8H4N220</accession>
<evidence type="ECO:0000313" key="2">
    <source>
        <dbReference type="EMBL" id="KAF4304258.1"/>
    </source>
</evidence>
<evidence type="ECO:0000313" key="3">
    <source>
        <dbReference type="Proteomes" id="UP000572817"/>
    </source>
</evidence>
<dbReference type="PANTHER" id="PTHR37471">
    <property type="entry name" value="UNNAMED PRODUCT"/>
    <property type="match status" value="1"/>
</dbReference>
<proteinExistence type="predicted"/>
<dbReference type="OrthoDB" id="6431331at2759"/>
<feature type="transmembrane region" description="Helical" evidence="1">
    <location>
        <begin position="12"/>
        <end position="34"/>
    </location>
</feature>
<keyword evidence="1" id="KW-0812">Transmembrane</keyword>